<reference evidence="1" key="1">
    <citation type="submission" date="2021-04" db="EMBL/GenBank/DDBJ databases">
        <title>Genome based classification of Actinospica acidithermotolerans sp. nov., an actinobacterium isolated from an Indonesian hot spring.</title>
        <authorList>
            <person name="Kusuma A.B."/>
            <person name="Putra K.E."/>
            <person name="Nafisah S."/>
            <person name="Loh J."/>
            <person name="Nouioui I."/>
            <person name="Goodfellow M."/>
        </authorList>
    </citation>
    <scope>NUCLEOTIDE SEQUENCE</scope>
    <source>
        <strain evidence="1">MGRD01-02</strain>
    </source>
</reference>
<organism evidence="1 2">
    <name type="scientific">Actinospica acidithermotolerans</name>
    <dbReference type="NCBI Taxonomy" id="2828514"/>
    <lineage>
        <taxon>Bacteria</taxon>
        <taxon>Bacillati</taxon>
        <taxon>Actinomycetota</taxon>
        <taxon>Actinomycetes</taxon>
        <taxon>Catenulisporales</taxon>
        <taxon>Actinospicaceae</taxon>
        <taxon>Actinospica</taxon>
    </lineage>
</organism>
<proteinExistence type="predicted"/>
<dbReference type="AlphaFoldDB" id="A0A941E656"/>
<evidence type="ECO:0008006" key="3">
    <source>
        <dbReference type="Google" id="ProtNLM"/>
    </source>
</evidence>
<name>A0A941E656_9ACTN</name>
<evidence type="ECO:0000313" key="2">
    <source>
        <dbReference type="Proteomes" id="UP000676325"/>
    </source>
</evidence>
<protein>
    <recommendedName>
        <fullName evidence="3">Serine protease</fullName>
    </recommendedName>
</protein>
<accession>A0A941E656</accession>
<comment type="caution">
    <text evidence="1">The sequence shown here is derived from an EMBL/GenBank/DDBJ whole genome shotgun (WGS) entry which is preliminary data.</text>
</comment>
<gene>
    <name evidence="1" type="ORF">KDK95_05635</name>
</gene>
<dbReference type="SUPFAM" id="SSF50494">
    <property type="entry name" value="Trypsin-like serine proteases"/>
    <property type="match status" value="1"/>
</dbReference>
<sequence>MDLQSARDLQAELLSIGMPYEIALGIAPIKGDYFELAVRVQHETPETVKVLAYIEDQARGEVDVQVIGTPQLQCSCEPYAPGASCGREDAGVGTLGPLVTVQGTEYVVSNNHVLANNNQGRPGDEIWHPGAPHLASADHDPPQRIGTLAGFIPLNEDGPNTVDAALCTLDDGIDFSCEISEVLDPGELVRGIRVAKRGWATGHTEGHVTAFEMNNFHIWCEPLGHVLFADQIQIEPDSGSLFFSLPGDSGALVYEPETKQAVGLIFAATRASLEPGRSATYVNPMPAVLDQLGAALTAR</sequence>
<dbReference type="Proteomes" id="UP000676325">
    <property type="component" value="Unassembled WGS sequence"/>
</dbReference>
<keyword evidence="2" id="KW-1185">Reference proteome</keyword>
<evidence type="ECO:0000313" key="1">
    <source>
        <dbReference type="EMBL" id="MBR7825781.1"/>
    </source>
</evidence>
<dbReference type="RefSeq" id="WP_212516936.1">
    <property type="nucleotide sequence ID" value="NZ_JAGSOH010000009.1"/>
</dbReference>
<dbReference type="EMBL" id="JAGSOH010000009">
    <property type="protein sequence ID" value="MBR7825781.1"/>
    <property type="molecule type" value="Genomic_DNA"/>
</dbReference>
<dbReference type="InterPro" id="IPR009003">
    <property type="entry name" value="Peptidase_S1_PA"/>
</dbReference>